<dbReference type="PANTHER" id="PTHR43414:SF6">
    <property type="entry name" value="MULTIDRUG RESISTANCE PROTEIN MDTG"/>
    <property type="match status" value="1"/>
</dbReference>
<feature type="transmembrane region" description="Helical" evidence="7">
    <location>
        <begin position="47"/>
        <end position="66"/>
    </location>
</feature>
<dbReference type="Pfam" id="PF07690">
    <property type="entry name" value="MFS_1"/>
    <property type="match status" value="1"/>
</dbReference>
<accession>A0A3R5TFM1</accession>
<dbReference type="OrthoDB" id="65739at2"/>
<dbReference type="GO" id="GO:0005886">
    <property type="term" value="C:plasma membrane"/>
    <property type="evidence" value="ECO:0007669"/>
    <property type="project" value="UniProtKB-SubCell"/>
</dbReference>
<gene>
    <name evidence="9" type="ORF">C1I91_11740</name>
</gene>
<dbReference type="CDD" id="cd17391">
    <property type="entry name" value="MFS_MdtG_MDR_like"/>
    <property type="match status" value="1"/>
</dbReference>
<evidence type="ECO:0000256" key="2">
    <source>
        <dbReference type="ARBA" id="ARBA00022448"/>
    </source>
</evidence>
<evidence type="ECO:0000313" key="10">
    <source>
        <dbReference type="Proteomes" id="UP000286268"/>
    </source>
</evidence>
<feature type="transmembrane region" description="Helical" evidence="7">
    <location>
        <begin position="166"/>
        <end position="185"/>
    </location>
</feature>
<evidence type="ECO:0000256" key="4">
    <source>
        <dbReference type="ARBA" id="ARBA00022692"/>
    </source>
</evidence>
<evidence type="ECO:0000256" key="3">
    <source>
        <dbReference type="ARBA" id="ARBA00022475"/>
    </source>
</evidence>
<evidence type="ECO:0000256" key="7">
    <source>
        <dbReference type="SAM" id="Phobius"/>
    </source>
</evidence>
<feature type="transmembrane region" description="Helical" evidence="7">
    <location>
        <begin position="103"/>
        <end position="125"/>
    </location>
</feature>
<feature type="transmembrane region" description="Helical" evidence="7">
    <location>
        <begin position="367"/>
        <end position="387"/>
    </location>
</feature>
<dbReference type="SUPFAM" id="SSF103473">
    <property type="entry name" value="MFS general substrate transporter"/>
    <property type="match status" value="1"/>
</dbReference>
<dbReference type="GO" id="GO:0022857">
    <property type="term" value="F:transmembrane transporter activity"/>
    <property type="evidence" value="ECO:0007669"/>
    <property type="project" value="InterPro"/>
</dbReference>
<dbReference type="Pfam" id="PF00083">
    <property type="entry name" value="Sugar_tr"/>
    <property type="match status" value="1"/>
</dbReference>
<dbReference type="KEGG" id="cmah:C1I91_11740"/>
<evidence type="ECO:0000256" key="5">
    <source>
        <dbReference type="ARBA" id="ARBA00022989"/>
    </source>
</evidence>
<proteinExistence type="predicted"/>
<dbReference type="RefSeq" id="WP_128213046.1">
    <property type="nucleotide sequence ID" value="NZ_CP025746.1"/>
</dbReference>
<dbReference type="InterPro" id="IPR005828">
    <property type="entry name" value="MFS_sugar_transport-like"/>
</dbReference>
<keyword evidence="3" id="KW-1003">Cell membrane</keyword>
<evidence type="ECO:0000259" key="8">
    <source>
        <dbReference type="PROSITE" id="PS50850"/>
    </source>
</evidence>
<dbReference type="InterPro" id="IPR001958">
    <property type="entry name" value="Tet-R_TetA/multi-R_MdtG-like"/>
</dbReference>
<feature type="transmembrane region" description="Helical" evidence="7">
    <location>
        <begin position="78"/>
        <end position="97"/>
    </location>
</feature>
<evidence type="ECO:0000256" key="1">
    <source>
        <dbReference type="ARBA" id="ARBA00004651"/>
    </source>
</evidence>
<keyword evidence="5 7" id="KW-1133">Transmembrane helix</keyword>
<dbReference type="PROSITE" id="PS50850">
    <property type="entry name" value="MFS"/>
    <property type="match status" value="1"/>
</dbReference>
<dbReference type="InterPro" id="IPR036259">
    <property type="entry name" value="MFS_trans_sf"/>
</dbReference>
<feature type="transmembrane region" description="Helical" evidence="7">
    <location>
        <begin position="213"/>
        <end position="238"/>
    </location>
</feature>
<feature type="transmembrane region" description="Helical" evidence="7">
    <location>
        <begin position="244"/>
        <end position="265"/>
    </location>
</feature>
<feature type="transmembrane region" description="Helical" evidence="7">
    <location>
        <begin position="132"/>
        <end position="154"/>
    </location>
</feature>
<dbReference type="PRINTS" id="PR01035">
    <property type="entry name" value="TCRTETA"/>
</dbReference>
<evidence type="ECO:0000313" key="9">
    <source>
        <dbReference type="EMBL" id="QAA32257.1"/>
    </source>
</evidence>
<organism evidence="9 10">
    <name type="scientific">Clostridium manihotivorum</name>
    <dbReference type="NCBI Taxonomy" id="2320868"/>
    <lineage>
        <taxon>Bacteria</taxon>
        <taxon>Bacillati</taxon>
        <taxon>Bacillota</taxon>
        <taxon>Clostridia</taxon>
        <taxon>Eubacteriales</taxon>
        <taxon>Clostridiaceae</taxon>
        <taxon>Clostridium</taxon>
    </lineage>
</organism>
<keyword evidence="4 7" id="KW-0812">Transmembrane</keyword>
<sequence length="396" mass="42359">MQIWKKNLLVCWFGMFVTGVGMSQIAPVMPLYIRHLGVSDRALISQISGVAFGITFIISAIFSPIWGSAADKFGRKPMLLRASLGMAIVIMLMGFAPNVYVLIALRLLQGTITGYSTSCTTLIATQTDKKNAGYALGTLSTAGVAGSLIGPTIGGLIEDSIGLKPVFFITGALLFVAFITTLLFVEESFVREEKKTVSTKEVWASVPEKSLTIVLSVTLFIITMALYTIEPIITIYVTHISNNASHIALISGLVFSASGFANIIAAPKLGKLSDKIGAHKIVLIALVAAGIAYIPQAFVKNPWQLMALRFLVGLTFGGLNPSISTLVKKITPTSITGRIFGFTVAAGYLGVFAGSVLGGQVAARFGISYVFFITSALLLLNAVWVYFKVYKKVNFS</sequence>
<feature type="transmembrane region" description="Helical" evidence="7">
    <location>
        <begin position="277"/>
        <end position="294"/>
    </location>
</feature>
<dbReference type="AlphaFoldDB" id="A0A3R5TFM1"/>
<evidence type="ECO:0000256" key="6">
    <source>
        <dbReference type="ARBA" id="ARBA00023136"/>
    </source>
</evidence>
<feature type="domain" description="Major facilitator superfamily (MFS) profile" evidence="8">
    <location>
        <begin position="7"/>
        <end position="393"/>
    </location>
</feature>
<reference evidence="9 10" key="1">
    <citation type="submission" date="2018-01" db="EMBL/GenBank/DDBJ databases">
        <title>Genome Sequencing and Assembly of Anaerobacter polyendosporus strain CT4.</title>
        <authorList>
            <person name="Tachaapaikoon C."/>
            <person name="Sutheeworapong S."/>
            <person name="Jenjaroenpun P."/>
            <person name="Wongsurawat T."/>
            <person name="Nookeaw I."/>
            <person name="Cheawchanlertfa P."/>
            <person name="Kosugi A."/>
            <person name="Cheevadhanarak S."/>
            <person name="Ratanakhanokchai K."/>
        </authorList>
    </citation>
    <scope>NUCLEOTIDE SEQUENCE [LARGE SCALE GENOMIC DNA]</scope>
    <source>
        <strain evidence="9 10">CT4</strain>
    </source>
</reference>
<dbReference type="Gene3D" id="1.20.1250.20">
    <property type="entry name" value="MFS general substrate transporter like domains"/>
    <property type="match status" value="2"/>
</dbReference>
<feature type="transmembrane region" description="Helical" evidence="7">
    <location>
        <begin position="306"/>
        <end position="327"/>
    </location>
</feature>
<comment type="subcellular location">
    <subcellularLocation>
        <location evidence="1">Cell membrane</location>
        <topology evidence="1">Multi-pass membrane protein</topology>
    </subcellularLocation>
</comment>
<dbReference type="PANTHER" id="PTHR43414">
    <property type="entry name" value="MULTIDRUG RESISTANCE PROTEIN MDTG"/>
    <property type="match status" value="1"/>
</dbReference>
<feature type="transmembrane region" description="Helical" evidence="7">
    <location>
        <begin position="339"/>
        <end position="361"/>
    </location>
</feature>
<protein>
    <submittedName>
        <fullName evidence="9">MFS transporter</fullName>
    </submittedName>
</protein>
<dbReference type="InterPro" id="IPR020846">
    <property type="entry name" value="MFS_dom"/>
</dbReference>
<dbReference type="EMBL" id="CP025746">
    <property type="protein sequence ID" value="QAA32257.1"/>
    <property type="molecule type" value="Genomic_DNA"/>
</dbReference>
<dbReference type="InterPro" id="IPR011701">
    <property type="entry name" value="MFS"/>
</dbReference>
<name>A0A3R5TFM1_9CLOT</name>
<dbReference type="Proteomes" id="UP000286268">
    <property type="component" value="Chromosome"/>
</dbReference>
<keyword evidence="6 7" id="KW-0472">Membrane</keyword>
<keyword evidence="10" id="KW-1185">Reference proteome</keyword>
<keyword evidence="2" id="KW-0813">Transport</keyword>